<comment type="caution">
    <text evidence="2">The sequence shown here is derived from an EMBL/GenBank/DDBJ whole genome shotgun (WGS) entry which is preliminary data.</text>
</comment>
<evidence type="ECO:0000256" key="1">
    <source>
        <dbReference type="SAM" id="MobiDB-lite"/>
    </source>
</evidence>
<organism evidence="2 3">
    <name type="scientific">Lolium multiflorum</name>
    <name type="common">Italian ryegrass</name>
    <name type="synonym">Lolium perenne subsp. multiflorum</name>
    <dbReference type="NCBI Taxonomy" id="4521"/>
    <lineage>
        <taxon>Eukaryota</taxon>
        <taxon>Viridiplantae</taxon>
        <taxon>Streptophyta</taxon>
        <taxon>Embryophyta</taxon>
        <taxon>Tracheophyta</taxon>
        <taxon>Spermatophyta</taxon>
        <taxon>Magnoliopsida</taxon>
        <taxon>Liliopsida</taxon>
        <taxon>Poales</taxon>
        <taxon>Poaceae</taxon>
        <taxon>BOP clade</taxon>
        <taxon>Pooideae</taxon>
        <taxon>Poodae</taxon>
        <taxon>Poeae</taxon>
        <taxon>Poeae Chloroplast Group 2 (Poeae type)</taxon>
        <taxon>Loliodinae</taxon>
        <taxon>Loliinae</taxon>
        <taxon>Lolium</taxon>
    </lineage>
</organism>
<dbReference type="PANTHER" id="PTHR34303">
    <property type="entry name" value="OS01G0890400 PROTEIN-RELATED"/>
    <property type="match status" value="1"/>
</dbReference>
<dbReference type="EMBL" id="JAUUTY010000004">
    <property type="protein sequence ID" value="KAK1647934.1"/>
    <property type="molecule type" value="Genomic_DNA"/>
</dbReference>
<dbReference type="Proteomes" id="UP001231189">
    <property type="component" value="Unassembled WGS sequence"/>
</dbReference>
<proteinExistence type="predicted"/>
<dbReference type="PANTHER" id="PTHR34303:SF8">
    <property type="entry name" value="OS09G0372600 PROTEIN"/>
    <property type="match status" value="1"/>
</dbReference>
<keyword evidence="3" id="KW-1185">Reference proteome</keyword>
<name>A0AAD8S9Y6_LOLMU</name>
<sequence length="665" mass="68916">MDAAGGPEDGHQGPAPLFCRLCFGDDHSRASCRLVVPAALAQEDALAGDEAEAMDVAGGAVDAPPVEAEDDEEEDPEELVFEEDFLVDSAAEQPAAAGSVAPLAGSGAAASDGEDGFIPITDAADSLSAPASGSEAPDEEDLAAPERPDTVAVYMPFVNLRLFDNLAYAFVNPPMESPDSFISQAADLGCGPDRVSLFPSSEGARLAVFSTPPDRENAVNNGPFIGIEASVFFRRHDETENRFLFEHESMAALSCNRYPMEHWRRNHISHSSGPFANPHAIDPICLAGVDFEAVLVTVKAESISDIPFTLAVKNHCSSGSFSDITIVGFEDLAPGSEGSSGPDLNPIPEAFSSGEEDEEFLQFEGGSSYAESMEILGIPPPLVPHGQPSSAAPAAPIVARALANAPPLPIVSGSPILSKPARVEVKLRLGFFDVLVVGTDGAQLSFRLPLRRASSDPGCRGLLVANFATASAGLINSIALVGPLRRPTLSVRVLARGSAPAMSMEVPLATAEALVLGRAPELAEAEESPPSTAALTSLALPAPSSPVITSLASELSPVRATCWAGPARSVARPARRCSRLAGDKAYVSIVDKAVQRKKALNEGSSAPAPKPRRGELLADDLLAIAVEDGAPLQSDDILALARACDLPTGSLGLGLAIPSPAGSPC</sequence>
<evidence type="ECO:0000313" key="3">
    <source>
        <dbReference type="Proteomes" id="UP001231189"/>
    </source>
</evidence>
<dbReference type="AlphaFoldDB" id="A0AAD8S9Y6"/>
<reference evidence="2" key="1">
    <citation type="submission" date="2023-07" db="EMBL/GenBank/DDBJ databases">
        <title>A chromosome-level genome assembly of Lolium multiflorum.</title>
        <authorList>
            <person name="Chen Y."/>
            <person name="Copetti D."/>
            <person name="Kolliker R."/>
            <person name="Studer B."/>
        </authorList>
    </citation>
    <scope>NUCLEOTIDE SEQUENCE</scope>
    <source>
        <strain evidence="2">02402/16</strain>
        <tissue evidence="2">Leaf</tissue>
    </source>
</reference>
<gene>
    <name evidence="2" type="ORF">QYE76_065739</name>
</gene>
<protein>
    <submittedName>
        <fullName evidence="2">Uncharacterized protein</fullName>
    </submittedName>
</protein>
<feature type="region of interest" description="Disordered" evidence="1">
    <location>
        <begin position="114"/>
        <end position="146"/>
    </location>
</feature>
<accession>A0AAD8S9Y6</accession>
<evidence type="ECO:0000313" key="2">
    <source>
        <dbReference type="EMBL" id="KAK1647934.1"/>
    </source>
</evidence>